<dbReference type="FunFam" id="3.40.50.970:FF:000011">
    <property type="entry name" value="Pyruvate dehydrogenase E1 component"/>
    <property type="match status" value="1"/>
</dbReference>
<evidence type="ECO:0000313" key="16">
    <source>
        <dbReference type="Proteomes" id="UP000243633"/>
    </source>
</evidence>
<evidence type="ECO:0000313" key="15">
    <source>
        <dbReference type="EMBL" id="CUR53121.1"/>
    </source>
</evidence>
<gene>
    <name evidence="15" type="primary">aceE</name>
    <name evidence="15" type="ORF">BTSPAZIEG_0142</name>
</gene>
<keyword evidence="11" id="KW-0460">Magnesium</keyword>
<dbReference type="STRING" id="98804.BTSPAZIEG_0142"/>
<evidence type="ECO:0000256" key="3">
    <source>
        <dbReference type="ARBA" id="ARBA00011739"/>
    </source>
</evidence>
<dbReference type="InterPro" id="IPR009014">
    <property type="entry name" value="Transketo_C/PFOR_II"/>
</dbReference>
<evidence type="ECO:0000256" key="10">
    <source>
        <dbReference type="PIRNR" id="PIRNR000156"/>
    </source>
</evidence>
<dbReference type="GO" id="GO:0004739">
    <property type="term" value="F:pyruvate dehydrogenase (acetyl-transferring) activity"/>
    <property type="evidence" value="ECO:0007669"/>
    <property type="project" value="UniProtKB-EC"/>
</dbReference>
<evidence type="ECO:0000256" key="8">
    <source>
        <dbReference type="ARBA" id="ARBA00023317"/>
    </source>
</evidence>
<evidence type="ECO:0000256" key="7">
    <source>
        <dbReference type="ARBA" id="ARBA00023052"/>
    </source>
</evidence>
<feature type="binding site" evidence="11">
    <location>
        <position position="263"/>
    </location>
    <ligand>
        <name>Mg(2+)</name>
        <dbReference type="ChEBI" id="CHEBI:18420"/>
    </ligand>
</feature>
<feature type="domain" description="Transketolase-like C-terminal" evidence="14">
    <location>
        <begin position="713"/>
        <end position="844"/>
    </location>
</feature>
<dbReference type="SUPFAM" id="SSF52518">
    <property type="entry name" value="Thiamin diphosphate-binding fold (THDP-binding)"/>
    <property type="match status" value="2"/>
</dbReference>
<dbReference type="RefSeq" id="WP_075472488.1">
    <property type="nucleotide sequence ID" value="NZ_CP135003.1"/>
</dbReference>
<dbReference type="Gene3D" id="3.40.50.970">
    <property type="match status" value="2"/>
</dbReference>
<dbReference type="Proteomes" id="UP000243633">
    <property type="component" value="Chromosome 1"/>
</dbReference>
<dbReference type="NCBIfam" id="TIGR00759">
    <property type="entry name" value="aceE"/>
    <property type="match status" value="1"/>
</dbReference>
<dbReference type="InterPro" id="IPR055152">
    <property type="entry name" value="Transketolase-like_C_2"/>
</dbReference>
<evidence type="ECO:0000256" key="5">
    <source>
        <dbReference type="ARBA" id="ARBA00017172"/>
    </source>
</evidence>
<evidence type="ECO:0000259" key="13">
    <source>
        <dbReference type="Pfam" id="PF17831"/>
    </source>
</evidence>
<dbReference type="InterPro" id="IPR051157">
    <property type="entry name" value="PDH/Transketolase"/>
</dbReference>
<dbReference type="InterPro" id="IPR035807">
    <property type="entry name" value="PDC_E1_N"/>
</dbReference>
<keyword evidence="7 10" id="KW-0786">Thiamine pyrophosphate</keyword>
<dbReference type="AlphaFoldDB" id="A0A160SYN1"/>
<reference evidence="16" key="1">
    <citation type="submission" date="2015-10" db="EMBL/GenBank/DDBJ databases">
        <authorList>
            <person name="Manzano-Marin A."/>
            <person name="Manzano-Marin A."/>
        </authorList>
    </citation>
    <scope>NUCLEOTIDE SEQUENCE [LARGE SCALE GENOMIC DNA]</scope>
    <source>
        <strain evidence="16">BTs</strain>
    </source>
</reference>
<feature type="domain" description="Pyruvate dehydrogenase E1 component middle" evidence="13">
    <location>
        <begin position="491"/>
        <end position="698"/>
    </location>
</feature>
<dbReference type="Pfam" id="PF00456">
    <property type="entry name" value="Transketolase_N"/>
    <property type="match status" value="1"/>
</dbReference>
<keyword evidence="8 10" id="KW-0670">Pyruvate</keyword>
<dbReference type="Pfam" id="PF22613">
    <property type="entry name" value="Transketolase_C_1"/>
    <property type="match status" value="1"/>
</dbReference>
<evidence type="ECO:0000256" key="2">
    <source>
        <dbReference type="ARBA" id="ARBA00003157"/>
    </source>
</evidence>
<dbReference type="Pfam" id="PF17831">
    <property type="entry name" value="PDH_E1_M"/>
    <property type="match status" value="1"/>
</dbReference>
<comment type="cofactor">
    <cofactor evidence="1 10">
        <name>thiamine diphosphate</name>
        <dbReference type="ChEBI" id="CHEBI:58937"/>
    </cofactor>
</comment>
<feature type="domain" description="Transketolase N-terminal" evidence="12">
    <location>
        <begin position="113"/>
        <end position="296"/>
    </location>
</feature>
<feature type="binding site" evidence="11">
    <location>
        <position position="261"/>
    </location>
    <ligand>
        <name>Mg(2+)</name>
        <dbReference type="ChEBI" id="CHEBI:18420"/>
    </ligand>
</feature>
<evidence type="ECO:0000256" key="11">
    <source>
        <dbReference type="PIRSR" id="PIRSR000156-1"/>
    </source>
</evidence>
<keyword evidence="15" id="KW-0808">Transferase</keyword>
<comment type="cofactor">
    <cofactor evidence="11">
        <name>Mg(2+)</name>
        <dbReference type="ChEBI" id="CHEBI:18420"/>
    </cofactor>
</comment>
<dbReference type="InterPro" id="IPR005474">
    <property type="entry name" value="Transketolase_N"/>
</dbReference>
<dbReference type="InterPro" id="IPR029061">
    <property type="entry name" value="THDP-binding"/>
</dbReference>
<comment type="subunit">
    <text evidence="3">Homodimer. Part of the PDH complex, consisting of multiple copies of pyruvate dehydrogenase (E1), dihydrolipoamide acetyltransferase (E2) and lipoamide dehydrogenase (E3).</text>
</comment>
<dbReference type="SUPFAM" id="SSF52922">
    <property type="entry name" value="TK C-terminal domain-like"/>
    <property type="match status" value="1"/>
</dbReference>
<dbReference type="OrthoDB" id="9759664at2"/>
<evidence type="ECO:0000259" key="12">
    <source>
        <dbReference type="Pfam" id="PF00456"/>
    </source>
</evidence>
<comment type="function">
    <text evidence="2 10">Component of the pyruvate dehydrogenase (PDH) complex, that catalyzes the overall conversion of pyruvate to acetyl-CoA and CO(2).</text>
</comment>
<dbReference type="Gene3D" id="3.40.50.920">
    <property type="match status" value="1"/>
</dbReference>
<sequence>MINKILDDIDPIETEEWLQAIKNILSKDGKNRIIFLINTIVQFLNNKGYKNLLNYKSLDFLNTIPVNKESIYPGNLIIERKICAFVRWNAVMLVLRASKKNKDLGGHLSSFQSSSIIYEVAFNHFFRASNNLDGGDFIYFQGHISPGIYSRAFLEGRLTETELDSFRQESSGKGLSSYPHPKLMPNFWQFPTVSMGLSAISAIYQARFLKYLLHRKLKDTSRQKVYAFLGDGEMDEPESKGAITIASREKLDNLIFVINCNLQRLDGPVYGNGNIIKELENFFLGAGWYVIKVIWGSKWDKLLKRNGSEMLKKLMYETLDGDYQTLRSKNGQYIRKNFFNKYFETKKLVQNMTDEEIWELNHGGHDEKKIYSAFALALQVKEKPVVILMHTIKGYGLNTEGKNNAHQIKNMSIKDLKNFAKHLNLSKKNINFEMLPYLKFDNNSKEYQYLHDQRKKLCGYLPNRRSKFSDKLCLPTLENFKILLKKSLKPFSTTMFFVRILNFLLDFKDIGKKIVPIVADEARTFGMEGLFRKIGIYNSQGQKYIPADKEQLFYYRESKMGQIIQEGINELGAGSSWIAAATSYSSNNYPMIPFYIFYSMFGFQRIGDLLWSAGDQQARGFLIGATSGRTTLNGEGLQHSDGHSHIYSLTFPNCISYDPAYHYELLVIIQNGLKRMYGKNQENIFYYITTMNENYYMPNIEITSQIKKGICKGIYLLESYNGKNGKVQLLGSGSLLRILKNSANILKSEYDIGSDIYSVTSFTELARNGQDCARWNFLNFHLTPKISYVSKILKNLPTIAVTDYMKIFAEQIRSYIPSPYFHVLGTDGFGRSDSRRKLRNFFEISEGYIISSVIYLLIQQGKKLSSQILLKAFKDFNISIDKMNPRLS</sequence>
<evidence type="ECO:0000256" key="4">
    <source>
        <dbReference type="ARBA" id="ARBA00012281"/>
    </source>
</evidence>
<evidence type="ECO:0000256" key="9">
    <source>
        <dbReference type="ARBA" id="ARBA00051231"/>
    </source>
</evidence>
<dbReference type="InterPro" id="IPR041621">
    <property type="entry name" value="PDH_E1_M"/>
</dbReference>
<name>A0A160SYN1_BUCTT</name>
<proteinExistence type="predicted"/>
<dbReference type="CDD" id="cd02017">
    <property type="entry name" value="TPP_E1_EcPDC_like"/>
    <property type="match status" value="1"/>
</dbReference>
<evidence type="ECO:0000256" key="6">
    <source>
        <dbReference type="ARBA" id="ARBA00023002"/>
    </source>
</evidence>
<accession>A0A160SYN1</accession>
<dbReference type="GO" id="GO:0000287">
    <property type="term" value="F:magnesium ion binding"/>
    <property type="evidence" value="ECO:0007669"/>
    <property type="project" value="UniProtKB-ARBA"/>
</dbReference>
<dbReference type="PANTHER" id="PTHR43825:SF3">
    <property type="entry name" value="PYRUVATE DEHYDROGENASE E1 COMPONENT"/>
    <property type="match status" value="1"/>
</dbReference>
<evidence type="ECO:0000259" key="14">
    <source>
        <dbReference type="Pfam" id="PF22613"/>
    </source>
</evidence>
<keyword evidence="16" id="KW-1185">Reference proteome</keyword>
<evidence type="ECO:0000256" key="1">
    <source>
        <dbReference type="ARBA" id="ARBA00001964"/>
    </source>
</evidence>
<dbReference type="EC" id="1.2.4.1" evidence="4 10"/>
<feature type="binding site" evidence="11">
    <location>
        <position position="231"/>
    </location>
    <ligand>
        <name>Mg(2+)</name>
        <dbReference type="ChEBI" id="CHEBI:18420"/>
    </ligand>
</feature>
<dbReference type="PIRSF" id="PIRSF000156">
    <property type="entry name" value="Pyruvate_dh_E1"/>
    <property type="match status" value="1"/>
</dbReference>
<dbReference type="PATRIC" id="fig|98804.3.peg.135"/>
<dbReference type="GO" id="GO:0016740">
    <property type="term" value="F:transferase activity"/>
    <property type="evidence" value="ECO:0007669"/>
    <property type="project" value="UniProtKB-KW"/>
</dbReference>
<keyword evidence="11" id="KW-0479">Metal-binding</keyword>
<dbReference type="PANTHER" id="PTHR43825">
    <property type="entry name" value="PYRUVATE DEHYDROGENASE E1 COMPONENT"/>
    <property type="match status" value="1"/>
</dbReference>
<organism evidence="15 16">
    <name type="scientific">Buchnera aphidicola subsp. Tuberolachnus salignus</name>
    <dbReference type="NCBI Taxonomy" id="98804"/>
    <lineage>
        <taxon>Bacteria</taxon>
        <taxon>Pseudomonadati</taxon>
        <taxon>Pseudomonadota</taxon>
        <taxon>Gammaproteobacteria</taxon>
        <taxon>Enterobacterales</taxon>
        <taxon>Erwiniaceae</taxon>
        <taxon>Buchnera</taxon>
    </lineage>
</organism>
<comment type="catalytic activity">
    <reaction evidence="9 10">
        <text>N(6)-[(R)-lipoyl]-L-lysyl-[protein] + pyruvate + H(+) = N(6)-[(R)-S(8)-acetyldihydrolipoyl]-L-lysyl-[protein] + CO2</text>
        <dbReference type="Rhea" id="RHEA:19189"/>
        <dbReference type="Rhea" id="RHEA-COMP:10474"/>
        <dbReference type="Rhea" id="RHEA-COMP:10478"/>
        <dbReference type="ChEBI" id="CHEBI:15361"/>
        <dbReference type="ChEBI" id="CHEBI:15378"/>
        <dbReference type="ChEBI" id="CHEBI:16526"/>
        <dbReference type="ChEBI" id="CHEBI:83099"/>
        <dbReference type="ChEBI" id="CHEBI:83111"/>
        <dbReference type="EC" id="1.2.4.1"/>
    </reaction>
</comment>
<dbReference type="EMBL" id="LN890285">
    <property type="protein sequence ID" value="CUR53121.1"/>
    <property type="molecule type" value="Genomic_DNA"/>
</dbReference>
<keyword evidence="6 10" id="KW-0560">Oxidoreductase</keyword>
<protein>
    <recommendedName>
        <fullName evidence="5 10">Pyruvate dehydrogenase E1 component</fullName>
        <ecNumber evidence="4 10">1.2.4.1</ecNumber>
    </recommendedName>
</protein>
<dbReference type="FunFam" id="3.40.50.970:FF:000009">
    <property type="entry name" value="Pyruvate dehydrogenase E1 component"/>
    <property type="match status" value="1"/>
</dbReference>
<dbReference type="InterPro" id="IPR004660">
    <property type="entry name" value="PDH_E1"/>
</dbReference>